<reference evidence="1" key="3">
    <citation type="submission" date="2025-09" db="UniProtKB">
        <authorList>
            <consortium name="Ensembl"/>
        </authorList>
    </citation>
    <scope>IDENTIFICATION</scope>
</reference>
<dbReference type="Proteomes" id="UP000314987">
    <property type="component" value="Unassembled WGS sequence"/>
</dbReference>
<dbReference type="GeneTree" id="ENSGT00910000148470"/>
<proteinExistence type="predicted"/>
<evidence type="ECO:0000313" key="2">
    <source>
        <dbReference type="Proteomes" id="UP000314987"/>
    </source>
</evidence>
<protein>
    <submittedName>
        <fullName evidence="1">Uncharacterized protein</fullName>
    </submittedName>
</protein>
<reference evidence="1" key="2">
    <citation type="submission" date="2025-08" db="UniProtKB">
        <authorList>
            <consortium name="Ensembl"/>
        </authorList>
    </citation>
    <scope>IDENTIFICATION</scope>
</reference>
<name>A0A4X2L6K9_VOMUR</name>
<keyword evidence="2" id="KW-1185">Reference proteome</keyword>
<evidence type="ECO:0000313" key="1">
    <source>
        <dbReference type="Ensembl" id="ENSVURP00010017320.1"/>
    </source>
</evidence>
<sequence>LHAPSEYSKICRAIQFHFESAKALRLIQQKISLHTFLLFNFYEICMVGVKKIIVNCAILLTPKSTFFQPTRVVFIKQLLKVEITLHKTWQKQNFRCLTY</sequence>
<reference evidence="2" key="1">
    <citation type="submission" date="2018-12" db="EMBL/GenBank/DDBJ databases">
        <authorList>
            <person name="Yazar S."/>
        </authorList>
    </citation>
    <scope>NUCLEOTIDE SEQUENCE [LARGE SCALE GENOMIC DNA]</scope>
</reference>
<organism evidence="1 2">
    <name type="scientific">Vombatus ursinus</name>
    <name type="common">Common wombat</name>
    <dbReference type="NCBI Taxonomy" id="29139"/>
    <lineage>
        <taxon>Eukaryota</taxon>
        <taxon>Metazoa</taxon>
        <taxon>Chordata</taxon>
        <taxon>Craniata</taxon>
        <taxon>Vertebrata</taxon>
        <taxon>Euteleostomi</taxon>
        <taxon>Mammalia</taxon>
        <taxon>Metatheria</taxon>
        <taxon>Diprotodontia</taxon>
        <taxon>Vombatidae</taxon>
        <taxon>Vombatus</taxon>
    </lineage>
</organism>
<dbReference type="AlphaFoldDB" id="A0A4X2L6K9"/>
<accession>A0A4X2L6K9</accession>
<dbReference type="Ensembl" id="ENSVURT00010019671.1">
    <property type="protein sequence ID" value="ENSVURP00010017320.1"/>
    <property type="gene ID" value="ENSVURG00010013222.1"/>
</dbReference>